<evidence type="ECO:0000313" key="3">
    <source>
        <dbReference type="EMBL" id="WRS38894.1"/>
    </source>
</evidence>
<feature type="region of interest" description="Disordered" evidence="1">
    <location>
        <begin position="21"/>
        <end position="44"/>
    </location>
</feature>
<dbReference type="Proteomes" id="UP001334732">
    <property type="component" value="Chromosome"/>
</dbReference>
<keyword evidence="2" id="KW-0732">Signal</keyword>
<evidence type="ECO:0008006" key="5">
    <source>
        <dbReference type="Google" id="ProtNLM"/>
    </source>
</evidence>
<feature type="compositionally biased region" description="Pro residues" evidence="1">
    <location>
        <begin position="31"/>
        <end position="42"/>
    </location>
</feature>
<feature type="chain" id="PRO_5046842284" description="Kazal-like domain-containing protein" evidence="2">
    <location>
        <begin position="19"/>
        <end position="81"/>
    </location>
</feature>
<evidence type="ECO:0000256" key="1">
    <source>
        <dbReference type="SAM" id="MobiDB-lite"/>
    </source>
</evidence>
<evidence type="ECO:0000256" key="2">
    <source>
        <dbReference type="SAM" id="SignalP"/>
    </source>
</evidence>
<reference evidence="3 4" key="1">
    <citation type="submission" date="2023-12" db="EMBL/GenBank/DDBJ databases">
        <title>Thiobacillus sedimentum sp. nov., a chemolithoautotrophic sulfur-oxidizing bacterium isolated from freshwater sediment.</title>
        <authorList>
            <person name="Luo J."/>
            <person name="Dai C."/>
        </authorList>
    </citation>
    <scope>NUCLEOTIDE SEQUENCE [LARGE SCALE GENOMIC DNA]</scope>
    <source>
        <strain evidence="3 4">SCUT-2</strain>
    </source>
</reference>
<accession>A0ABZ1CHM6</accession>
<dbReference type="PROSITE" id="PS51257">
    <property type="entry name" value="PROKAR_LIPOPROTEIN"/>
    <property type="match status" value="1"/>
</dbReference>
<feature type="region of interest" description="Disordered" evidence="1">
    <location>
        <begin position="56"/>
        <end position="81"/>
    </location>
</feature>
<dbReference type="EMBL" id="CP141769">
    <property type="protein sequence ID" value="WRS38894.1"/>
    <property type="molecule type" value="Genomic_DNA"/>
</dbReference>
<gene>
    <name evidence="3" type="ORF">VA613_12925</name>
</gene>
<keyword evidence="4" id="KW-1185">Reference proteome</keyword>
<dbReference type="RefSeq" id="WP_324779426.1">
    <property type="nucleotide sequence ID" value="NZ_CP141769.1"/>
</dbReference>
<evidence type="ECO:0000313" key="4">
    <source>
        <dbReference type="Proteomes" id="UP001334732"/>
    </source>
</evidence>
<sequence>MIRALAAAALLLTLSACAVTPAPSAGHRKPAPPGPPPPPMPDIPLVCPSETRLCPDGHSVGRNPANECEFDPCAAAPTPTR</sequence>
<feature type="signal peptide" evidence="2">
    <location>
        <begin position="1"/>
        <end position="18"/>
    </location>
</feature>
<name>A0ABZ1CHM6_9PROT</name>
<protein>
    <recommendedName>
        <fullName evidence="5">Kazal-like domain-containing protein</fullName>
    </recommendedName>
</protein>
<proteinExistence type="predicted"/>
<organism evidence="3 4">
    <name type="scientific">Thiobacillus sedimenti</name>
    <dbReference type="NCBI Taxonomy" id="3110231"/>
    <lineage>
        <taxon>Bacteria</taxon>
        <taxon>Pseudomonadati</taxon>
        <taxon>Pseudomonadota</taxon>
        <taxon>Betaproteobacteria</taxon>
        <taxon>Nitrosomonadales</taxon>
        <taxon>Thiobacillaceae</taxon>
        <taxon>Thiobacillus</taxon>
    </lineage>
</organism>